<dbReference type="HOGENOM" id="CLU_034705_1_0_1"/>
<evidence type="ECO:0000313" key="10">
    <source>
        <dbReference type="Proteomes" id="UP000019384"/>
    </source>
</evidence>
<dbReference type="InterPro" id="IPR039542">
    <property type="entry name" value="Erv_N"/>
</dbReference>
<dbReference type="STRING" id="1382522.W6MJY8"/>
<dbReference type="EMBL" id="HG793127">
    <property type="protein sequence ID" value="CDK26859.1"/>
    <property type="molecule type" value="Genomic_DNA"/>
</dbReference>
<dbReference type="GO" id="GO:0030134">
    <property type="term" value="C:COPII-coated ER to Golgi transport vesicle"/>
    <property type="evidence" value="ECO:0007669"/>
    <property type="project" value="EnsemblFungi"/>
</dbReference>
<reference evidence="9" key="1">
    <citation type="submission" date="2013-12" db="EMBL/GenBank/DDBJ databases">
        <authorList>
            <person name="Genoscope - CEA"/>
        </authorList>
    </citation>
    <scope>NUCLEOTIDE SEQUENCE</scope>
    <source>
        <strain evidence="9">CBS 1993</strain>
    </source>
</reference>
<feature type="domain" description="Endoplasmic reticulum vesicle transporter C-terminal" evidence="7">
    <location>
        <begin position="141"/>
        <end position="379"/>
    </location>
</feature>
<dbReference type="PROSITE" id="PS51257">
    <property type="entry name" value="PROKAR_LIPOPROTEIN"/>
    <property type="match status" value="1"/>
</dbReference>
<comment type="subcellular location">
    <subcellularLocation>
        <location evidence="6">Endoplasmic reticulum membrane</location>
        <topology evidence="6">Multi-pass membrane protein</topology>
    </subcellularLocation>
    <subcellularLocation>
        <location evidence="6">Endoplasmic reticulum-Golgi intermediate compartment membrane</location>
        <topology evidence="6">Multi-pass membrane protein</topology>
    </subcellularLocation>
    <subcellularLocation>
        <location evidence="6">Golgi apparatus membrane</location>
        <topology evidence="6">Multi-pass membrane protein</topology>
    </subcellularLocation>
    <subcellularLocation>
        <location evidence="1">Membrane</location>
        <topology evidence="1">Multi-pass membrane protein</topology>
    </subcellularLocation>
</comment>
<dbReference type="InterPro" id="IPR012936">
    <property type="entry name" value="Erv_C"/>
</dbReference>
<keyword evidence="5 6" id="KW-0472">Membrane</keyword>
<evidence type="ECO:0000259" key="7">
    <source>
        <dbReference type="Pfam" id="PF07970"/>
    </source>
</evidence>
<keyword evidence="6" id="KW-0813">Transport</keyword>
<dbReference type="OrthoDB" id="270930at2759"/>
<keyword evidence="6" id="KW-0931">ER-Golgi transport</keyword>
<dbReference type="PANTHER" id="PTHR10984">
    <property type="entry name" value="ENDOPLASMIC RETICULUM-GOLGI INTERMEDIATE COMPARTMENT PROTEIN"/>
    <property type="match status" value="1"/>
</dbReference>
<dbReference type="InterPro" id="IPR045888">
    <property type="entry name" value="Erv"/>
</dbReference>
<dbReference type="GO" id="GO:0006890">
    <property type="term" value="P:retrograde vesicle-mediated transport, Golgi to endoplasmic reticulum"/>
    <property type="evidence" value="ECO:0007669"/>
    <property type="project" value="EnsemblFungi"/>
</dbReference>
<keyword evidence="4 6" id="KW-1133">Transmembrane helix</keyword>
<dbReference type="GO" id="GO:0000139">
    <property type="term" value="C:Golgi membrane"/>
    <property type="evidence" value="ECO:0007669"/>
    <property type="project" value="UniProtKB-SubCell"/>
</dbReference>
<comment type="caution">
    <text evidence="6">Lacks conserved residue(s) required for the propagation of feature annotation.</text>
</comment>
<sequence length="395" mass="44176">MSSKQLLRFDLFSKTVEDSKIKTTSGGLITISCIVSVLLLLLNEFREYSKVVTLPELVIDRDSSSTMELHFDISFPNLPCDLITLDIMDISGDLQTDIMKSGFVQMRLDKEGEVLGKEQLTMNLDLDELSRTQDPNVCGSCYGALSQEDNDNKPVEERVCCNTCEAVRQAYAHTAWAFYDGANIEQCENEGYVARINERLNEGCRVIGNAEINRIAGNLHFSPGASLTQPDKHVHDLSLYDKHRDLFNFDHIINHFSFGGDLVSQAPLDGKTTHVGNKYHLFSYFVKVIGTRSESLDGRVVESNQYSSTYHDRPLKGGRDDDHPNTIHARGGIPGLFFHFDISPLKIINREQYAKTWSSFLLGACSAAGGVLTIGAVLDRTIWTADRIIRSKKDL</sequence>
<organism evidence="9 10">
    <name type="scientific">Kuraishia capsulata CBS 1993</name>
    <dbReference type="NCBI Taxonomy" id="1382522"/>
    <lineage>
        <taxon>Eukaryota</taxon>
        <taxon>Fungi</taxon>
        <taxon>Dikarya</taxon>
        <taxon>Ascomycota</taxon>
        <taxon>Saccharomycotina</taxon>
        <taxon>Pichiomycetes</taxon>
        <taxon>Pichiales</taxon>
        <taxon>Pichiaceae</taxon>
        <taxon>Kuraishia</taxon>
    </lineage>
</organism>
<keyword evidence="10" id="KW-1185">Reference proteome</keyword>
<keyword evidence="6" id="KW-0333">Golgi apparatus</keyword>
<name>W6MJY8_9ASCO</name>
<keyword evidence="3 6" id="KW-0812">Transmembrane</keyword>
<evidence type="ECO:0000256" key="6">
    <source>
        <dbReference type="RuleBase" id="RU369013"/>
    </source>
</evidence>
<dbReference type="GeneID" id="34520244"/>
<dbReference type="GO" id="GO:0033116">
    <property type="term" value="C:endoplasmic reticulum-Golgi intermediate compartment membrane"/>
    <property type="evidence" value="ECO:0007669"/>
    <property type="project" value="UniProtKB-SubCell"/>
</dbReference>
<dbReference type="AlphaFoldDB" id="W6MJY8"/>
<evidence type="ECO:0000259" key="8">
    <source>
        <dbReference type="Pfam" id="PF13850"/>
    </source>
</evidence>
<dbReference type="Pfam" id="PF13850">
    <property type="entry name" value="ERGIC_N"/>
    <property type="match status" value="1"/>
</dbReference>
<reference evidence="9" key="2">
    <citation type="submission" date="2014-02" db="EMBL/GenBank/DDBJ databases">
        <title>Complete DNA sequence of /Kuraishia capsulata/ illustrates novel genomic features among budding yeasts (/Saccharomycotina/).</title>
        <authorList>
            <person name="Morales L."/>
            <person name="Noel B."/>
            <person name="Porcel B."/>
            <person name="Marcet-Houben M."/>
            <person name="Hullo M-F."/>
            <person name="Sacerdot C."/>
            <person name="Tekaia F."/>
            <person name="Leh-Louis V."/>
            <person name="Despons L."/>
            <person name="Khanna V."/>
            <person name="Aury J-M."/>
            <person name="Barbe V."/>
            <person name="Couloux A."/>
            <person name="Labadie K."/>
            <person name="Pelletier E."/>
            <person name="Souciet J-L."/>
            <person name="Boekhout T."/>
            <person name="Gabaldon T."/>
            <person name="Wincker P."/>
            <person name="Dujon B."/>
        </authorList>
    </citation>
    <scope>NUCLEOTIDE SEQUENCE</scope>
    <source>
        <strain evidence="9">CBS 1993</strain>
    </source>
</reference>
<dbReference type="RefSeq" id="XP_022458856.1">
    <property type="nucleotide sequence ID" value="XM_022603119.1"/>
</dbReference>
<evidence type="ECO:0000256" key="1">
    <source>
        <dbReference type="ARBA" id="ARBA00004141"/>
    </source>
</evidence>
<keyword evidence="6" id="KW-0256">Endoplasmic reticulum</keyword>
<feature type="domain" description="Endoplasmic reticulum vesicle transporter N-terminal" evidence="8">
    <location>
        <begin position="7"/>
        <end position="95"/>
    </location>
</feature>
<feature type="transmembrane region" description="Helical" evidence="6">
    <location>
        <begin position="357"/>
        <end position="378"/>
    </location>
</feature>
<comment type="similarity">
    <text evidence="2 6">Belongs to the ERGIC family.</text>
</comment>
<comment type="function">
    <text evidence="6">Plays a role in transport between endoplasmic reticulum and Golgi.</text>
</comment>
<proteinExistence type="inferred from homology"/>
<protein>
    <recommendedName>
        <fullName evidence="6">Endoplasmic reticulum-Golgi intermediate compartment protein</fullName>
    </recommendedName>
</protein>
<dbReference type="GO" id="GO:0061852">
    <property type="term" value="C:retrograde transporter complex, Golgi to ER"/>
    <property type="evidence" value="ECO:0007669"/>
    <property type="project" value="EnsemblFungi"/>
</dbReference>
<dbReference type="PANTHER" id="PTHR10984:SF25">
    <property type="entry name" value="ENDOPLASMIC RETICULUM-GOLGI INTERMEDIATE COMPARTMENT PROTEIN 3"/>
    <property type="match status" value="1"/>
</dbReference>
<evidence type="ECO:0000313" key="9">
    <source>
        <dbReference type="EMBL" id="CDK26859.1"/>
    </source>
</evidence>
<dbReference type="Proteomes" id="UP000019384">
    <property type="component" value="Unassembled WGS sequence"/>
</dbReference>
<evidence type="ECO:0000256" key="5">
    <source>
        <dbReference type="ARBA" id="ARBA00023136"/>
    </source>
</evidence>
<dbReference type="Pfam" id="PF07970">
    <property type="entry name" value="COPIIcoated_ERV"/>
    <property type="match status" value="1"/>
</dbReference>
<dbReference type="GO" id="GO:0005789">
    <property type="term" value="C:endoplasmic reticulum membrane"/>
    <property type="evidence" value="ECO:0007669"/>
    <property type="project" value="UniProtKB-SubCell"/>
</dbReference>
<dbReference type="GO" id="GO:0006888">
    <property type="term" value="P:endoplasmic reticulum to Golgi vesicle-mediated transport"/>
    <property type="evidence" value="ECO:0007669"/>
    <property type="project" value="UniProtKB-UniRule"/>
</dbReference>
<accession>W6MJY8</accession>
<evidence type="ECO:0000256" key="3">
    <source>
        <dbReference type="ARBA" id="ARBA00022692"/>
    </source>
</evidence>
<evidence type="ECO:0000256" key="4">
    <source>
        <dbReference type="ARBA" id="ARBA00022989"/>
    </source>
</evidence>
<gene>
    <name evidence="9" type="ORF">KUCA_T00002833001</name>
</gene>
<evidence type="ECO:0000256" key="2">
    <source>
        <dbReference type="ARBA" id="ARBA00005648"/>
    </source>
</evidence>